<evidence type="ECO:0000313" key="8">
    <source>
        <dbReference type="EMBL" id="GCC51156.1"/>
    </source>
</evidence>
<keyword evidence="7" id="KW-1133">Transmembrane helix</keyword>
<protein>
    <submittedName>
        <fullName evidence="8">Acetyltransferase</fullName>
    </submittedName>
</protein>
<dbReference type="Proteomes" id="UP000288227">
    <property type="component" value="Unassembled WGS sequence"/>
</dbReference>
<keyword evidence="6" id="KW-0012">Acyltransferase</keyword>
<keyword evidence="2" id="KW-1003">Cell membrane</keyword>
<dbReference type="EMBL" id="BHXQ01000002">
    <property type="protein sequence ID" value="GCC51156.1"/>
    <property type="molecule type" value="Genomic_DNA"/>
</dbReference>
<evidence type="ECO:0000256" key="5">
    <source>
        <dbReference type="ARBA" id="ARBA00023136"/>
    </source>
</evidence>
<keyword evidence="5 7" id="KW-0472">Membrane</keyword>
<dbReference type="GO" id="GO:0005886">
    <property type="term" value="C:plasma membrane"/>
    <property type="evidence" value="ECO:0007669"/>
    <property type="project" value="UniProtKB-SubCell"/>
</dbReference>
<gene>
    <name evidence="8" type="ORF">SanaruYs_13760</name>
</gene>
<feature type="transmembrane region" description="Helical" evidence="7">
    <location>
        <begin position="12"/>
        <end position="30"/>
    </location>
</feature>
<proteinExistence type="predicted"/>
<accession>A0A401U8F1</accession>
<name>A0A401U8F1_9BACT</name>
<dbReference type="CDD" id="cd07984">
    <property type="entry name" value="LPLAT_LABLAT-like"/>
    <property type="match status" value="1"/>
</dbReference>
<dbReference type="OrthoDB" id="9801955at2"/>
<dbReference type="Pfam" id="PF03279">
    <property type="entry name" value="Lip_A_acyltrans"/>
    <property type="match status" value="1"/>
</dbReference>
<evidence type="ECO:0000256" key="4">
    <source>
        <dbReference type="ARBA" id="ARBA00022679"/>
    </source>
</evidence>
<comment type="subcellular location">
    <subcellularLocation>
        <location evidence="1">Cell inner membrane</location>
    </subcellularLocation>
</comment>
<dbReference type="GO" id="GO:0016746">
    <property type="term" value="F:acyltransferase activity"/>
    <property type="evidence" value="ECO:0007669"/>
    <property type="project" value="UniProtKB-KW"/>
</dbReference>
<evidence type="ECO:0000256" key="7">
    <source>
        <dbReference type="SAM" id="Phobius"/>
    </source>
</evidence>
<dbReference type="RefSeq" id="WP_127121792.1">
    <property type="nucleotide sequence ID" value="NZ_BHXQ01000002.1"/>
</dbReference>
<dbReference type="GO" id="GO:0009247">
    <property type="term" value="P:glycolipid biosynthetic process"/>
    <property type="evidence" value="ECO:0007669"/>
    <property type="project" value="UniProtKB-ARBA"/>
</dbReference>
<keyword evidence="4 8" id="KW-0808">Transferase</keyword>
<evidence type="ECO:0000313" key="9">
    <source>
        <dbReference type="Proteomes" id="UP000288227"/>
    </source>
</evidence>
<dbReference type="PANTHER" id="PTHR30606">
    <property type="entry name" value="LIPID A BIOSYNTHESIS LAUROYL ACYLTRANSFERASE"/>
    <property type="match status" value="1"/>
</dbReference>
<evidence type="ECO:0000256" key="3">
    <source>
        <dbReference type="ARBA" id="ARBA00022519"/>
    </source>
</evidence>
<sequence>MWLLKLLARLPFFVLYLFSDFLFFISYRIVGYRKKLVRQNIRNSLTHLSEQEILNVERRFYQNLCDYAVETIKLIGISKDELQKRIRYINPELMEKFTANGQSVVLLSSHTFNWEWLLVAGSISLPAPVDFVYQPVKNSFFDSFILKARSRFGAYAVKRNELARELIKRKSIIRGIAVVADQYPGHGNDKRHQTNFLGQDTVFFYGSQQMASLIQAPVLYAVVEKVKRGYYTCRLVLVGEPPYSKSDTFVIDNYATALEQSIYHQPEGWLWSHNRWKKRHLDDTLTSSK</sequence>
<keyword evidence="7" id="KW-0812">Transmembrane</keyword>
<keyword evidence="3" id="KW-0997">Cell inner membrane</keyword>
<dbReference type="AlphaFoldDB" id="A0A401U8F1"/>
<evidence type="ECO:0000256" key="6">
    <source>
        <dbReference type="ARBA" id="ARBA00023315"/>
    </source>
</evidence>
<dbReference type="InterPro" id="IPR004960">
    <property type="entry name" value="LipA_acyltrans"/>
</dbReference>
<reference evidence="8 9" key="1">
    <citation type="submission" date="2018-11" db="EMBL/GenBank/DDBJ databases">
        <title>Chryseotalea sanarue gen. nov., sp., nov., a member of the family Cytophagaceae, isolated from a brackish lake in Hamamatsu Japan.</title>
        <authorList>
            <person name="Maejima Y."/>
            <person name="Iino T."/>
            <person name="Muraguchi Y."/>
            <person name="Fukuda K."/>
            <person name="Ohkuma M."/>
            <person name="Moriuchi R."/>
            <person name="Dohra H."/>
            <person name="Kimbara K."/>
            <person name="Shintani M."/>
        </authorList>
    </citation>
    <scope>NUCLEOTIDE SEQUENCE [LARGE SCALE GENOMIC DNA]</scope>
    <source>
        <strain evidence="8 9">Ys</strain>
    </source>
</reference>
<evidence type="ECO:0000256" key="2">
    <source>
        <dbReference type="ARBA" id="ARBA00022475"/>
    </source>
</evidence>
<dbReference type="PANTHER" id="PTHR30606:SF10">
    <property type="entry name" value="PHOSPHATIDYLINOSITOL MANNOSIDE ACYLTRANSFERASE"/>
    <property type="match status" value="1"/>
</dbReference>
<organism evidence="8 9">
    <name type="scientific">Chryseotalea sanaruensis</name>
    <dbReference type="NCBI Taxonomy" id="2482724"/>
    <lineage>
        <taxon>Bacteria</taxon>
        <taxon>Pseudomonadati</taxon>
        <taxon>Bacteroidota</taxon>
        <taxon>Cytophagia</taxon>
        <taxon>Cytophagales</taxon>
        <taxon>Chryseotaleaceae</taxon>
        <taxon>Chryseotalea</taxon>
    </lineage>
</organism>
<evidence type="ECO:0000256" key="1">
    <source>
        <dbReference type="ARBA" id="ARBA00004533"/>
    </source>
</evidence>
<comment type="caution">
    <text evidence="8">The sequence shown here is derived from an EMBL/GenBank/DDBJ whole genome shotgun (WGS) entry which is preliminary data.</text>
</comment>
<keyword evidence="9" id="KW-1185">Reference proteome</keyword>